<proteinExistence type="predicted"/>
<dbReference type="PANTHER" id="PTHR42052:SF1">
    <property type="entry name" value="ABM DOMAIN-CONTAINING PROTEIN"/>
    <property type="match status" value="1"/>
</dbReference>
<name>A0A0D2A6L6_9PEZI</name>
<dbReference type="OrthoDB" id="3542212at2759"/>
<dbReference type="HOGENOM" id="CLU_062848_1_0_1"/>
<keyword evidence="2" id="KW-1185">Reference proteome</keyword>
<dbReference type="AlphaFoldDB" id="A0A0D2A6L6"/>
<dbReference type="RefSeq" id="XP_016212089.1">
    <property type="nucleotide sequence ID" value="XM_016360007.1"/>
</dbReference>
<protein>
    <recommendedName>
        <fullName evidence="3">ABM domain-containing protein</fullName>
    </recommendedName>
</protein>
<organism evidence="1 2">
    <name type="scientific">Verruconis gallopava</name>
    <dbReference type="NCBI Taxonomy" id="253628"/>
    <lineage>
        <taxon>Eukaryota</taxon>
        <taxon>Fungi</taxon>
        <taxon>Dikarya</taxon>
        <taxon>Ascomycota</taxon>
        <taxon>Pezizomycotina</taxon>
        <taxon>Dothideomycetes</taxon>
        <taxon>Pleosporomycetidae</taxon>
        <taxon>Venturiales</taxon>
        <taxon>Sympoventuriaceae</taxon>
        <taxon>Verruconis</taxon>
    </lineage>
</organism>
<dbReference type="InParanoid" id="A0A0D2A6L6"/>
<sequence>MTVTELALLKLSSADGSLSEHVRAQLLKAKQAMESFSGHRFYYLQQIEEPSLIYVLGEWASLHQHYAEFIPSAPNQAVLEALRNDVTVVWLSHLDVPVSDIELAAPVMSLGRHFVAAKKRKDFEACFAAQKKFLQEFVTEGDVAGGWKLEEDRENDEFVLFAPWRAIEQHAAFASTDGFKHYVRIKDYIVDADIKHVKLLEL</sequence>
<dbReference type="PANTHER" id="PTHR42052">
    <property type="entry name" value="ABM DOMAIN-CONTAINING PROTEIN"/>
    <property type="match status" value="1"/>
</dbReference>
<dbReference type="Proteomes" id="UP000053259">
    <property type="component" value="Unassembled WGS sequence"/>
</dbReference>
<reference evidence="1 2" key="1">
    <citation type="submission" date="2015-01" db="EMBL/GenBank/DDBJ databases">
        <title>The Genome Sequence of Ochroconis gallopava CBS43764.</title>
        <authorList>
            <consortium name="The Broad Institute Genomics Platform"/>
            <person name="Cuomo C."/>
            <person name="de Hoog S."/>
            <person name="Gorbushina A."/>
            <person name="Stielow B."/>
            <person name="Teixiera M."/>
            <person name="Abouelleil A."/>
            <person name="Chapman S.B."/>
            <person name="Priest M."/>
            <person name="Young S.K."/>
            <person name="Wortman J."/>
            <person name="Nusbaum C."/>
            <person name="Birren B."/>
        </authorList>
    </citation>
    <scope>NUCLEOTIDE SEQUENCE [LARGE SCALE GENOMIC DNA]</scope>
    <source>
        <strain evidence="1 2">CBS 43764</strain>
    </source>
</reference>
<gene>
    <name evidence="1" type="ORF">PV09_06374</name>
</gene>
<evidence type="ECO:0000313" key="2">
    <source>
        <dbReference type="Proteomes" id="UP000053259"/>
    </source>
</evidence>
<dbReference type="VEuPathDB" id="FungiDB:PV09_06374"/>
<accession>A0A0D2A6L6</accession>
<evidence type="ECO:0000313" key="1">
    <source>
        <dbReference type="EMBL" id="KIW02220.1"/>
    </source>
</evidence>
<evidence type="ECO:0008006" key="3">
    <source>
        <dbReference type="Google" id="ProtNLM"/>
    </source>
</evidence>
<dbReference type="GeneID" id="27314347"/>
<dbReference type="Gene3D" id="3.30.70.100">
    <property type="match status" value="2"/>
</dbReference>
<dbReference type="EMBL" id="KN847550">
    <property type="protein sequence ID" value="KIW02220.1"/>
    <property type="molecule type" value="Genomic_DNA"/>
</dbReference>